<keyword evidence="3" id="KW-1185">Reference proteome</keyword>
<sequence length="162" mass="16958">MRNAGILPRVLQSWWAPGRVVRSLRDLPDRALIVILMAAMLIFLIAQMPGHSRAAYLDPSVPLQARLGGALLAVMFMMPLLAYAVAALVAALSRLTPRAIGARDSRLALFWALLAVAPAMLLAGLVEGFVGPGAALSLVRAVAGLGFLVIWGAGLRALAGNG</sequence>
<feature type="transmembrane region" description="Helical" evidence="1">
    <location>
        <begin position="70"/>
        <end position="95"/>
    </location>
</feature>
<evidence type="ECO:0008006" key="4">
    <source>
        <dbReference type="Google" id="ProtNLM"/>
    </source>
</evidence>
<evidence type="ECO:0000313" key="2">
    <source>
        <dbReference type="EMBL" id="MFC3528860.1"/>
    </source>
</evidence>
<feature type="transmembrane region" description="Helical" evidence="1">
    <location>
        <begin position="31"/>
        <end position="50"/>
    </location>
</feature>
<feature type="transmembrane region" description="Helical" evidence="1">
    <location>
        <begin position="138"/>
        <end position="159"/>
    </location>
</feature>
<comment type="caution">
    <text evidence="2">The sequence shown here is derived from an EMBL/GenBank/DDBJ whole genome shotgun (WGS) entry which is preliminary data.</text>
</comment>
<keyword evidence="1" id="KW-1133">Transmembrane helix</keyword>
<proteinExistence type="predicted"/>
<dbReference type="Proteomes" id="UP001595721">
    <property type="component" value="Unassembled WGS sequence"/>
</dbReference>
<accession>A0ABV7R3V7</accession>
<dbReference type="EMBL" id="JBHRXJ010000008">
    <property type="protein sequence ID" value="MFC3528860.1"/>
    <property type="molecule type" value="Genomic_DNA"/>
</dbReference>
<gene>
    <name evidence="2" type="ORF">ACFOMH_11805</name>
</gene>
<keyword evidence="1" id="KW-0812">Transmembrane</keyword>
<evidence type="ECO:0000256" key="1">
    <source>
        <dbReference type="SAM" id="Phobius"/>
    </source>
</evidence>
<organism evidence="2 3">
    <name type="scientific">Paracoccus mangrovi</name>
    <dbReference type="NCBI Taxonomy" id="1715645"/>
    <lineage>
        <taxon>Bacteria</taxon>
        <taxon>Pseudomonadati</taxon>
        <taxon>Pseudomonadota</taxon>
        <taxon>Alphaproteobacteria</taxon>
        <taxon>Rhodobacterales</taxon>
        <taxon>Paracoccaceae</taxon>
        <taxon>Paracoccus</taxon>
    </lineage>
</organism>
<protein>
    <recommendedName>
        <fullName evidence="4">YIP1 family protein</fullName>
    </recommendedName>
</protein>
<keyword evidence="1" id="KW-0472">Membrane</keyword>
<evidence type="ECO:0000313" key="3">
    <source>
        <dbReference type="Proteomes" id="UP001595721"/>
    </source>
</evidence>
<name>A0ABV7R3V7_9RHOB</name>
<reference evidence="3" key="1">
    <citation type="journal article" date="2019" name="Int. J. Syst. Evol. Microbiol.">
        <title>The Global Catalogue of Microorganisms (GCM) 10K type strain sequencing project: providing services to taxonomists for standard genome sequencing and annotation.</title>
        <authorList>
            <consortium name="The Broad Institute Genomics Platform"/>
            <consortium name="The Broad Institute Genome Sequencing Center for Infectious Disease"/>
            <person name="Wu L."/>
            <person name="Ma J."/>
        </authorList>
    </citation>
    <scope>NUCLEOTIDE SEQUENCE [LARGE SCALE GENOMIC DNA]</scope>
    <source>
        <strain evidence="3">KCTC 42899</strain>
    </source>
</reference>
<feature type="transmembrane region" description="Helical" evidence="1">
    <location>
        <begin position="107"/>
        <end position="126"/>
    </location>
</feature>